<evidence type="ECO:0000313" key="5">
    <source>
        <dbReference type="Proteomes" id="UP000234857"/>
    </source>
</evidence>
<name>A0A2N5ZHI9_MUIH1</name>
<keyword evidence="1" id="KW-0677">Repeat</keyword>
<dbReference type="PANTHER" id="PTHR12558">
    <property type="entry name" value="CELL DIVISION CYCLE 16,23,27"/>
    <property type="match status" value="1"/>
</dbReference>
<dbReference type="InterPro" id="IPR013105">
    <property type="entry name" value="TPR_2"/>
</dbReference>
<dbReference type="Proteomes" id="UP000234857">
    <property type="component" value="Unassembled WGS sequence"/>
</dbReference>
<evidence type="ECO:0000313" key="4">
    <source>
        <dbReference type="EMBL" id="PLX18129.1"/>
    </source>
</evidence>
<dbReference type="EMBL" id="PKTG01000071">
    <property type="protein sequence ID" value="PLX18129.1"/>
    <property type="molecule type" value="Genomic_DNA"/>
</dbReference>
<proteinExistence type="predicted"/>
<dbReference type="Pfam" id="PF13431">
    <property type="entry name" value="TPR_17"/>
    <property type="match status" value="1"/>
</dbReference>
<dbReference type="Gene3D" id="1.25.40.10">
    <property type="entry name" value="Tetratricopeptide repeat domain"/>
    <property type="match status" value="2"/>
</dbReference>
<evidence type="ECO:0000256" key="3">
    <source>
        <dbReference type="PROSITE-ProRule" id="PRU00339"/>
    </source>
</evidence>
<dbReference type="InterPro" id="IPR011990">
    <property type="entry name" value="TPR-like_helical_dom_sf"/>
</dbReference>
<reference evidence="4 5" key="1">
    <citation type="submission" date="2017-11" db="EMBL/GenBank/DDBJ databases">
        <title>Genome-resolved metagenomics identifies genetic mobility, metabolic interactions, and unexpected diversity in perchlorate-reducing communities.</title>
        <authorList>
            <person name="Barnum T.P."/>
            <person name="Figueroa I.A."/>
            <person name="Carlstrom C.I."/>
            <person name="Lucas L.N."/>
            <person name="Engelbrektson A.L."/>
            <person name="Coates J.D."/>
        </authorList>
    </citation>
    <scope>NUCLEOTIDE SEQUENCE [LARGE SCALE GENOMIC DNA]</scope>
    <source>
        <strain evidence="4">BM706</strain>
    </source>
</reference>
<gene>
    <name evidence="4" type="ORF">C0601_05555</name>
</gene>
<dbReference type="PANTHER" id="PTHR12558:SF13">
    <property type="entry name" value="CELL DIVISION CYCLE PROTEIN 27 HOMOLOG"/>
    <property type="match status" value="1"/>
</dbReference>
<evidence type="ECO:0000256" key="2">
    <source>
        <dbReference type="ARBA" id="ARBA00022803"/>
    </source>
</evidence>
<protein>
    <submittedName>
        <fullName evidence="4">Uncharacterized protein</fullName>
    </submittedName>
</protein>
<dbReference type="PROSITE" id="PS50005">
    <property type="entry name" value="TPR"/>
    <property type="match status" value="2"/>
</dbReference>
<dbReference type="Pfam" id="PF07719">
    <property type="entry name" value="TPR_2"/>
    <property type="match status" value="1"/>
</dbReference>
<keyword evidence="2 3" id="KW-0802">TPR repeat</keyword>
<dbReference type="PROSITE" id="PS50293">
    <property type="entry name" value="TPR_REGION"/>
    <property type="match status" value="1"/>
</dbReference>
<sequence length="505" mass="59205">MIDLKKILIVIMLLSFVIVAPCINSKKSELKETFDFGINIFDYDFKLSGLNFDDVMKILKNNNHIDVQTEIIINWLFYSKDYEKALSELEVGVGTAFLKNEPIQNRDFIFAFLKFIKVYNIEEKFLEDYVDVLREFSLLEKLYKNDPWIYIVYSDIMYLFSKEKTMADYQLPFYEKVEYAIYNGVEDSKTHYAVANFFRLAGKKNPSAHKLSVIEYQKSVNLDPKNIVLKTSVLKNLVSILQIYNISGISSPIWLRELIYKYTLDINPSDAFAYNNLAYLYIKELGKAKEALEYAKKAYSIRPEEANILDTLALCYMGLSDYDEARKYFEKAYSLEPSNIDVLRHMSDFYLVIDQTELSIKYMKEYLKKNPNDLEIMNNLAYLLSVRGEDLDLAQKIIGKVLDADKENTGIYLDTLGWIYYKKKRYKDALKVFNDIKDTKDYEILIHKGFVCAKLSMYKEAMIFFRKAIKANPSSDLALNNWSVLRNLTENNSKIDFMKNFKWED</sequence>
<dbReference type="SUPFAM" id="SSF48452">
    <property type="entry name" value="TPR-like"/>
    <property type="match status" value="1"/>
</dbReference>
<comment type="caution">
    <text evidence="4">The sequence shown here is derived from an EMBL/GenBank/DDBJ whole genome shotgun (WGS) entry which is preliminary data.</text>
</comment>
<organism evidence="4 5">
    <name type="scientific">Muiribacterium halophilum</name>
    <dbReference type="NCBI Taxonomy" id="2053465"/>
    <lineage>
        <taxon>Bacteria</taxon>
        <taxon>Candidatus Muiribacteriota</taxon>
        <taxon>Candidatus Muiribacteriia</taxon>
        <taxon>Candidatus Muiribacteriales</taxon>
        <taxon>Candidatus Muiribacteriaceae</taxon>
        <taxon>Candidatus Muiribacterium</taxon>
    </lineage>
</organism>
<dbReference type="InterPro" id="IPR019734">
    <property type="entry name" value="TPR_rpt"/>
</dbReference>
<feature type="repeat" description="TPR" evidence="3">
    <location>
        <begin position="442"/>
        <end position="475"/>
    </location>
</feature>
<dbReference type="SMART" id="SM00028">
    <property type="entry name" value="TPR"/>
    <property type="match status" value="3"/>
</dbReference>
<dbReference type="AlphaFoldDB" id="A0A2N5ZHI9"/>
<feature type="repeat" description="TPR" evidence="3">
    <location>
        <begin position="306"/>
        <end position="339"/>
    </location>
</feature>
<evidence type="ECO:0000256" key="1">
    <source>
        <dbReference type="ARBA" id="ARBA00022737"/>
    </source>
</evidence>
<dbReference type="Pfam" id="PF04733">
    <property type="entry name" value="Coatomer_E"/>
    <property type="match status" value="1"/>
</dbReference>
<accession>A0A2N5ZHI9</accession>